<protein>
    <submittedName>
        <fullName evidence="4">Tetratricopeptide repeat protein</fullName>
    </submittedName>
</protein>
<accession>A0A516INT9</accession>
<dbReference type="Pfam" id="PF13428">
    <property type="entry name" value="TPR_14"/>
    <property type="match status" value="1"/>
</dbReference>
<dbReference type="Proteomes" id="UP000321857">
    <property type="component" value="Chromosome"/>
</dbReference>
<dbReference type="PANTHER" id="PTHR45586">
    <property type="entry name" value="TPR REPEAT-CONTAINING PROTEIN PA4667"/>
    <property type="match status" value="1"/>
</dbReference>
<feature type="repeat" description="TPR" evidence="3">
    <location>
        <begin position="352"/>
        <end position="385"/>
    </location>
</feature>
<gene>
    <name evidence="4" type="ORF">FMM02_00505</name>
</gene>
<dbReference type="SMART" id="SM00028">
    <property type="entry name" value="TPR"/>
    <property type="match status" value="5"/>
</dbReference>
<dbReference type="InterPro" id="IPR019734">
    <property type="entry name" value="TPR_rpt"/>
</dbReference>
<dbReference type="OrthoDB" id="9766710at2"/>
<dbReference type="KEGG" id="sxa:FMM02_00505"/>
<dbReference type="PANTHER" id="PTHR45586:SF1">
    <property type="entry name" value="LIPOPOLYSACCHARIDE ASSEMBLY PROTEIN B"/>
    <property type="match status" value="1"/>
</dbReference>
<dbReference type="Gene3D" id="1.25.40.10">
    <property type="entry name" value="Tetratricopeptide repeat domain"/>
    <property type="match status" value="3"/>
</dbReference>
<dbReference type="AlphaFoldDB" id="A0A516INT9"/>
<keyword evidence="5" id="KW-1185">Reference proteome</keyword>
<dbReference type="InterPro" id="IPR051012">
    <property type="entry name" value="CellSynth/LPSAsmb/PSIAsmb"/>
</dbReference>
<dbReference type="Pfam" id="PF13181">
    <property type="entry name" value="TPR_8"/>
    <property type="match status" value="1"/>
</dbReference>
<dbReference type="PROSITE" id="PS50005">
    <property type="entry name" value="TPR"/>
    <property type="match status" value="2"/>
</dbReference>
<feature type="repeat" description="TPR" evidence="3">
    <location>
        <begin position="421"/>
        <end position="454"/>
    </location>
</feature>
<keyword evidence="1" id="KW-0677">Repeat</keyword>
<dbReference type="InterPro" id="IPR011990">
    <property type="entry name" value="TPR-like_helical_dom_sf"/>
</dbReference>
<evidence type="ECO:0000313" key="5">
    <source>
        <dbReference type="Proteomes" id="UP000321857"/>
    </source>
</evidence>
<reference evidence="4 5" key="1">
    <citation type="submission" date="2019-07" db="EMBL/GenBank/DDBJ databases">
        <title>Sphingomonas AE3 Genome sequencing and assembly.</title>
        <authorList>
            <person name="Kim H."/>
        </authorList>
    </citation>
    <scope>NUCLEOTIDE SEQUENCE [LARGE SCALE GENOMIC DNA]</scope>
    <source>
        <strain evidence="4 5">AE3</strain>
    </source>
</reference>
<organism evidence="4 5">
    <name type="scientific">Sphingomonas xanthus</name>
    <dbReference type="NCBI Taxonomy" id="2594473"/>
    <lineage>
        <taxon>Bacteria</taxon>
        <taxon>Pseudomonadati</taxon>
        <taxon>Pseudomonadota</taxon>
        <taxon>Alphaproteobacteria</taxon>
        <taxon>Sphingomonadales</taxon>
        <taxon>Sphingomonadaceae</taxon>
        <taxon>Sphingomonas</taxon>
    </lineage>
</organism>
<evidence type="ECO:0000256" key="3">
    <source>
        <dbReference type="PROSITE-ProRule" id="PRU00339"/>
    </source>
</evidence>
<proteinExistence type="predicted"/>
<sequence length="508" mass="54013">MSGDEARSARLFAAIAQSDPGDRTIARKAIGTAIQSGQADLAVSIARNLPLDELPIDARLMLAADLARKGQVKKAAAQLEKGTTSTEASLFAPLMRAWEATSRRKADGANSLAKLPEGSALEPIADEQRAAMLFALGRVEEALPIANSVVSKGGGRETRLRLAFADALLKAGKRSEAMTMLAADDEALSLARARVEAGQPLRAAIDTPAEGYAEMLVALAVDLSRDENKALPISLVQVARHADPTNSEATILLALLQESAGNSAEALASLDSIRDDDLLAGEALDVEARILADEGRSSAALAQAQAAARLPGAGAHSYRRLANVLGDMERHAEAAAAYQQAISRTAEGKAEWSLYLLQAASLEQAGRWDEAKAVLRRAMALEPENPLLLNFLGYGKLERGEDLDQAEAMIRKASALRPDDASITDSLGWALYKRGRLAEAIDTLRQAAAGDPTQWEIHEHLGDALFASGRRIEARFSWSAALLTAEEKAKNRIEQKLETGLNSANAAP</sequence>
<name>A0A516INT9_9SPHN</name>
<keyword evidence="2 3" id="KW-0802">TPR repeat</keyword>
<dbReference type="Pfam" id="PF13414">
    <property type="entry name" value="TPR_11"/>
    <property type="match status" value="1"/>
</dbReference>
<dbReference type="SUPFAM" id="SSF48452">
    <property type="entry name" value="TPR-like"/>
    <property type="match status" value="3"/>
</dbReference>
<evidence type="ECO:0000256" key="1">
    <source>
        <dbReference type="ARBA" id="ARBA00022737"/>
    </source>
</evidence>
<dbReference type="RefSeq" id="WP_147493035.1">
    <property type="nucleotide sequence ID" value="NZ_CP041659.1"/>
</dbReference>
<evidence type="ECO:0000256" key="2">
    <source>
        <dbReference type="ARBA" id="ARBA00022803"/>
    </source>
</evidence>
<evidence type="ECO:0000313" key="4">
    <source>
        <dbReference type="EMBL" id="QDP18572.1"/>
    </source>
</evidence>
<dbReference type="EMBL" id="CP041659">
    <property type="protein sequence ID" value="QDP18572.1"/>
    <property type="molecule type" value="Genomic_DNA"/>
</dbReference>